<dbReference type="AlphaFoldDB" id="A0A191W406"/>
<dbReference type="Proteomes" id="UP000786185">
    <property type="component" value="Unassembled WGS sequence"/>
</dbReference>
<name>A0A191W406_VIBAN</name>
<accession>A0A1E5FHW9</accession>
<reference evidence="3" key="3">
    <citation type="submission" date="2021-05" db="EMBL/GenBank/DDBJ databases">
        <authorList>
            <person name="Kalatzis P.G."/>
            <person name="Castillo D."/>
            <person name="D'Alvise P."/>
            <person name="Middelboe M."/>
            <person name="Gram L."/>
        </authorList>
    </citation>
    <scope>NUCLEOTIDE SEQUENCE</scope>
    <source>
        <strain evidence="3">90-11-286</strain>
    </source>
</reference>
<dbReference type="Proteomes" id="UP000078309">
    <property type="component" value="Unassembled WGS sequence"/>
</dbReference>
<proteinExistence type="predicted"/>
<comment type="caution">
    <text evidence="3">The sequence shown here is derived from an EMBL/GenBank/DDBJ whole genome shotgun (WGS) entry which is preliminary data.</text>
</comment>
<dbReference type="EMBL" id="JAHGUI010000017">
    <property type="protein sequence ID" value="MBT2917961.1"/>
    <property type="molecule type" value="Genomic_DNA"/>
</dbReference>
<evidence type="ECO:0000313" key="3">
    <source>
        <dbReference type="EMBL" id="MBT2917961.1"/>
    </source>
</evidence>
<dbReference type="Proteomes" id="UP000722957">
    <property type="component" value="Unassembled WGS sequence"/>
</dbReference>
<gene>
    <name evidence="1" type="ORF">EAY07_14845</name>
    <name evidence="2" type="ORF">ERJ77_00740</name>
    <name evidence="3" type="ORF">PL14_04605</name>
</gene>
<sequence>MKKNDVDNLQYNGETNGVHGWMTPSGQPYYWHPDWLHIAEDATGLKPKQALDVAENEQATKKHAVSAILKHINQWASEKLAEHPEIETEAIESQIGLKK</sequence>
<evidence type="ECO:0000313" key="1">
    <source>
        <dbReference type="EMBL" id="MBF4273280.1"/>
    </source>
</evidence>
<reference evidence="1 5" key="2">
    <citation type="journal article" date="2021" name="PeerJ">
        <title>Analysis of 44 Vibrio anguillarum genomes reveals high genetic diversity.</title>
        <authorList>
            <person name="Hansen M.J."/>
            <person name="Dalsgaard I."/>
        </authorList>
    </citation>
    <scope>NUCLEOTIDE SEQUENCE [LARGE SCALE GENOMIC DNA]</scope>
    <source>
        <strain evidence="1 5">17-16730-2A</strain>
        <strain evidence="2">850617-1/1</strain>
    </source>
</reference>
<evidence type="ECO:0000313" key="5">
    <source>
        <dbReference type="Proteomes" id="UP000722957"/>
    </source>
</evidence>
<dbReference type="RefSeq" id="WP_017043621.1">
    <property type="nucleotide sequence ID" value="NZ_AJYT02000142.1"/>
</dbReference>
<dbReference type="OrthoDB" id="5816855at2"/>
<organism evidence="3 4">
    <name type="scientific">Vibrio anguillarum</name>
    <name type="common">Listonella anguillarum</name>
    <dbReference type="NCBI Taxonomy" id="55601"/>
    <lineage>
        <taxon>Bacteria</taxon>
        <taxon>Pseudomonadati</taxon>
        <taxon>Pseudomonadota</taxon>
        <taxon>Gammaproteobacteria</taxon>
        <taxon>Vibrionales</taxon>
        <taxon>Vibrionaceae</taxon>
        <taxon>Vibrio</taxon>
    </lineage>
</organism>
<evidence type="ECO:0000313" key="2">
    <source>
        <dbReference type="EMBL" id="MBF4433045.1"/>
    </source>
</evidence>
<dbReference type="GeneID" id="83860156"/>
<dbReference type="KEGG" id="vau:VANGNB10_cI1402"/>
<dbReference type="EMBL" id="SCLC01000001">
    <property type="protein sequence ID" value="MBF4433045.1"/>
    <property type="molecule type" value="Genomic_DNA"/>
</dbReference>
<dbReference type="EMBL" id="RDOM01000044">
    <property type="protein sequence ID" value="MBF4273280.1"/>
    <property type="molecule type" value="Genomic_DNA"/>
</dbReference>
<protein>
    <submittedName>
        <fullName evidence="3">Uncharacterized protein</fullName>
    </submittedName>
</protein>
<reference evidence="3 4" key="1">
    <citation type="journal article" date="2017" name="J. Fish Dis.">
        <title>Comparative assessment of Vibrio virulence in marine fish larvae.</title>
        <authorList>
            <person name="Ronneseth A."/>
            <person name="Castillo D."/>
            <person name="D'Alvise P."/>
            <person name="Tonnesen O."/>
            <person name="Haugland G."/>
            <person name="Grotkjaer T."/>
            <person name="Engell-Sorensen K."/>
            <person name="Norremark L."/>
            <person name="Bergh O."/>
            <person name="Wergeland H.I."/>
            <person name="Gram L."/>
        </authorList>
    </citation>
    <scope>NUCLEOTIDE SEQUENCE [LARGE SCALE GENOMIC DNA]</scope>
    <source>
        <strain evidence="3 4">90-11-286</strain>
    </source>
</reference>
<evidence type="ECO:0000313" key="4">
    <source>
        <dbReference type="Proteomes" id="UP000078309"/>
    </source>
</evidence>
<accession>A0A191W406</accession>